<keyword evidence="2" id="KW-1185">Reference proteome</keyword>
<organism evidence="1 2">
    <name type="scientific">Pseudomonas sihuiensis</name>
    <dbReference type="NCBI Taxonomy" id="1274359"/>
    <lineage>
        <taxon>Bacteria</taxon>
        <taxon>Pseudomonadati</taxon>
        <taxon>Pseudomonadota</taxon>
        <taxon>Gammaproteobacteria</taxon>
        <taxon>Pseudomonadales</taxon>
        <taxon>Pseudomonadaceae</taxon>
        <taxon>Pseudomonas</taxon>
    </lineage>
</organism>
<gene>
    <name evidence="1" type="ORF">SAMN05216363_5164</name>
</gene>
<dbReference type="EMBL" id="LT629797">
    <property type="protein sequence ID" value="SDV03459.1"/>
    <property type="molecule type" value="Genomic_DNA"/>
</dbReference>
<dbReference type="GeneID" id="300080505"/>
<reference evidence="2" key="1">
    <citation type="submission" date="2016-10" db="EMBL/GenBank/DDBJ databases">
        <authorList>
            <person name="Varghese N."/>
            <person name="Submissions S."/>
        </authorList>
    </citation>
    <scope>NUCLEOTIDE SEQUENCE [LARGE SCALE GENOMIC DNA]</scope>
    <source>
        <strain evidence="2">KCTC 32246</strain>
    </source>
</reference>
<dbReference type="Proteomes" id="UP000198675">
    <property type="component" value="Chromosome I"/>
</dbReference>
<name>A0A1H2ND90_9PSED</name>
<evidence type="ECO:0000313" key="1">
    <source>
        <dbReference type="EMBL" id="SDV03459.1"/>
    </source>
</evidence>
<dbReference type="RefSeq" id="WP_012017841.1">
    <property type="nucleotide sequence ID" value="NZ_LT629797.1"/>
</dbReference>
<sequence>MSLHCPSCGSPQVSTHLSAMRIAAFIGMLGGALRGAGTILLTGPAIASSGLAKPPNVNLNALSSAILNGLVGAAGGCAMGAQLGEKLDRHVLAHNHCLSCGHRFNQTV</sequence>
<accession>A0A1H2ND90</accession>
<protein>
    <submittedName>
        <fullName evidence="1">Uncharacterized protein</fullName>
    </submittedName>
</protein>
<dbReference type="AlphaFoldDB" id="A0A1H2ND90"/>
<evidence type="ECO:0000313" key="2">
    <source>
        <dbReference type="Proteomes" id="UP000198675"/>
    </source>
</evidence>
<proteinExistence type="predicted"/>